<keyword evidence="3" id="KW-1185">Reference proteome</keyword>
<dbReference type="SUPFAM" id="SSF51206">
    <property type="entry name" value="cAMP-binding domain-like"/>
    <property type="match status" value="1"/>
</dbReference>
<reference evidence="2 3" key="1">
    <citation type="submission" date="2019-03" db="EMBL/GenBank/DDBJ databases">
        <title>Dyadobacter AR-3-6 sp. nov., isolated from arctic soil.</title>
        <authorList>
            <person name="Chaudhary D.K."/>
        </authorList>
    </citation>
    <scope>NUCLEOTIDE SEQUENCE [LARGE SCALE GENOMIC DNA]</scope>
    <source>
        <strain evidence="2 3">AR-3-6</strain>
    </source>
</reference>
<gene>
    <name evidence="2" type="ORF">E0F88_02140</name>
</gene>
<protein>
    <submittedName>
        <fullName evidence="2">Crp/Fnr family transcriptional regulator</fullName>
    </submittedName>
</protein>
<comment type="caution">
    <text evidence="2">The sequence shown here is derived from an EMBL/GenBank/DDBJ whole genome shotgun (WGS) entry which is preliminary data.</text>
</comment>
<dbReference type="InterPro" id="IPR018490">
    <property type="entry name" value="cNMP-bd_dom_sf"/>
</dbReference>
<organism evidence="2 3">
    <name type="scientific">Dyadobacter psychrotolerans</name>
    <dbReference type="NCBI Taxonomy" id="2541721"/>
    <lineage>
        <taxon>Bacteria</taxon>
        <taxon>Pseudomonadati</taxon>
        <taxon>Bacteroidota</taxon>
        <taxon>Cytophagia</taxon>
        <taxon>Cytophagales</taxon>
        <taxon>Spirosomataceae</taxon>
        <taxon>Dyadobacter</taxon>
    </lineage>
</organism>
<accession>A0A4R5E2J8</accession>
<dbReference type="Proteomes" id="UP000294850">
    <property type="component" value="Unassembled WGS sequence"/>
</dbReference>
<evidence type="ECO:0000313" key="3">
    <source>
        <dbReference type="Proteomes" id="UP000294850"/>
    </source>
</evidence>
<evidence type="ECO:0000259" key="1">
    <source>
        <dbReference type="PROSITE" id="PS50042"/>
    </source>
</evidence>
<feature type="domain" description="Cyclic nucleotide-binding" evidence="1">
    <location>
        <begin position="25"/>
        <end position="74"/>
    </location>
</feature>
<proteinExistence type="predicted"/>
<dbReference type="PROSITE" id="PS50042">
    <property type="entry name" value="CNMP_BINDING_3"/>
    <property type="match status" value="1"/>
</dbReference>
<dbReference type="EMBL" id="SMFL01000001">
    <property type="protein sequence ID" value="TDE18363.1"/>
    <property type="molecule type" value="Genomic_DNA"/>
</dbReference>
<dbReference type="Gene3D" id="2.60.120.10">
    <property type="entry name" value="Jelly Rolls"/>
    <property type="match status" value="1"/>
</dbReference>
<dbReference type="InterPro" id="IPR014710">
    <property type="entry name" value="RmlC-like_jellyroll"/>
</dbReference>
<dbReference type="OrthoDB" id="680421at2"/>
<dbReference type="InterPro" id="IPR000595">
    <property type="entry name" value="cNMP-bd_dom"/>
</dbReference>
<evidence type="ECO:0000313" key="2">
    <source>
        <dbReference type="EMBL" id="TDE18363.1"/>
    </source>
</evidence>
<dbReference type="AlphaFoldDB" id="A0A4R5E2J8"/>
<dbReference type="RefSeq" id="WP_131956198.1">
    <property type="nucleotide sequence ID" value="NZ_SMFL01000001.1"/>
</dbReference>
<sequence>MKNTSTVQELSKILRQSETFSSLWLKPRFFSNGKILTDVGDVSHNLYLIEKGVMRAYYERKQSDITAWMVSDGNIACIADSFLMRSPSSVGLETLEDTWAYPVSYEQYCSIREHDSMTASLVISLFENYLVLSQKRIELLRYNSVEERIAKYLQHSASLFRRIPDRYIATFLGTTESTFCKCLKRILREH</sequence>
<name>A0A4R5E2J8_9BACT</name>